<organism evidence="2">
    <name type="scientific">Arundo donax</name>
    <name type="common">Giant reed</name>
    <name type="synonym">Donax arundinaceus</name>
    <dbReference type="NCBI Taxonomy" id="35708"/>
    <lineage>
        <taxon>Eukaryota</taxon>
        <taxon>Viridiplantae</taxon>
        <taxon>Streptophyta</taxon>
        <taxon>Embryophyta</taxon>
        <taxon>Tracheophyta</taxon>
        <taxon>Spermatophyta</taxon>
        <taxon>Magnoliopsida</taxon>
        <taxon>Liliopsida</taxon>
        <taxon>Poales</taxon>
        <taxon>Poaceae</taxon>
        <taxon>PACMAD clade</taxon>
        <taxon>Arundinoideae</taxon>
        <taxon>Arundineae</taxon>
        <taxon>Arundo</taxon>
    </lineage>
</organism>
<feature type="compositionally biased region" description="Basic and acidic residues" evidence="1">
    <location>
        <begin position="29"/>
        <end position="41"/>
    </location>
</feature>
<dbReference type="EMBL" id="GBRH01174796">
    <property type="protein sequence ID" value="JAE23100.1"/>
    <property type="molecule type" value="Transcribed_RNA"/>
</dbReference>
<name>A0A0A9GDH8_ARUDO</name>
<protein>
    <submittedName>
        <fullName evidence="2">Uncharacterized protein</fullName>
    </submittedName>
</protein>
<accession>A0A0A9GDH8</accession>
<proteinExistence type="predicted"/>
<reference evidence="2" key="1">
    <citation type="submission" date="2014-09" db="EMBL/GenBank/DDBJ databases">
        <authorList>
            <person name="Magalhaes I.L.F."/>
            <person name="Oliveira U."/>
            <person name="Santos F.R."/>
            <person name="Vidigal T.H.D.A."/>
            <person name="Brescovit A.D."/>
            <person name="Santos A.J."/>
        </authorList>
    </citation>
    <scope>NUCLEOTIDE SEQUENCE</scope>
    <source>
        <tissue evidence="2">Shoot tissue taken approximately 20 cm above the soil surface</tissue>
    </source>
</reference>
<sequence>MGEGDELGRDAQAREREGVAHGDGGVGRRHGEGRRCRDRSRSGVWSGRGEEAATGGVRGREGDEI</sequence>
<feature type="compositionally biased region" description="Basic and acidic residues" evidence="1">
    <location>
        <begin position="1"/>
        <end position="20"/>
    </location>
</feature>
<evidence type="ECO:0000256" key="1">
    <source>
        <dbReference type="SAM" id="MobiDB-lite"/>
    </source>
</evidence>
<dbReference type="AlphaFoldDB" id="A0A0A9GDH8"/>
<feature type="region of interest" description="Disordered" evidence="1">
    <location>
        <begin position="1"/>
        <end position="65"/>
    </location>
</feature>
<evidence type="ECO:0000313" key="2">
    <source>
        <dbReference type="EMBL" id="JAE23100.1"/>
    </source>
</evidence>
<reference evidence="2" key="2">
    <citation type="journal article" date="2015" name="Data Brief">
        <title>Shoot transcriptome of the giant reed, Arundo donax.</title>
        <authorList>
            <person name="Barrero R.A."/>
            <person name="Guerrero F.D."/>
            <person name="Moolhuijzen P."/>
            <person name="Goolsby J.A."/>
            <person name="Tidwell J."/>
            <person name="Bellgard S.E."/>
            <person name="Bellgard M.I."/>
        </authorList>
    </citation>
    <scope>NUCLEOTIDE SEQUENCE</scope>
    <source>
        <tissue evidence="2">Shoot tissue taken approximately 20 cm above the soil surface</tissue>
    </source>
</reference>